<reference evidence="1" key="1">
    <citation type="journal article" date="2018" name="Genome Biol. Evol.">
        <title>Genomics and development of Lentinus tigrinus, a white-rot wood-decaying mushroom with dimorphic fruiting bodies.</title>
        <authorList>
            <person name="Wu B."/>
            <person name="Xu Z."/>
            <person name="Knudson A."/>
            <person name="Carlson A."/>
            <person name="Chen N."/>
            <person name="Kovaka S."/>
            <person name="LaButti K."/>
            <person name="Lipzen A."/>
            <person name="Pennachio C."/>
            <person name="Riley R."/>
            <person name="Schakwitz W."/>
            <person name="Umezawa K."/>
            <person name="Ohm R.A."/>
            <person name="Grigoriev I.V."/>
            <person name="Nagy L.G."/>
            <person name="Gibbons J."/>
            <person name="Hibbett D."/>
        </authorList>
    </citation>
    <scope>NUCLEOTIDE SEQUENCE [LARGE SCALE GENOMIC DNA]</scope>
    <source>
        <strain evidence="1">ALCF2SS1-6</strain>
    </source>
</reference>
<evidence type="ECO:0000313" key="1">
    <source>
        <dbReference type="EMBL" id="RPD58139.1"/>
    </source>
</evidence>
<protein>
    <submittedName>
        <fullName evidence="1">Uncharacterized protein</fullName>
    </submittedName>
</protein>
<evidence type="ECO:0000313" key="2">
    <source>
        <dbReference type="Proteomes" id="UP000313359"/>
    </source>
</evidence>
<dbReference type="OrthoDB" id="10252032at2759"/>
<dbReference type="AlphaFoldDB" id="A0A5C2S575"/>
<gene>
    <name evidence="1" type="ORF">L227DRAFT_577486</name>
</gene>
<accession>A0A5C2S575</accession>
<organism evidence="1 2">
    <name type="scientific">Lentinus tigrinus ALCF2SS1-6</name>
    <dbReference type="NCBI Taxonomy" id="1328759"/>
    <lineage>
        <taxon>Eukaryota</taxon>
        <taxon>Fungi</taxon>
        <taxon>Dikarya</taxon>
        <taxon>Basidiomycota</taxon>
        <taxon>Agaricomycotina</taxon>
        <taxon>Agaricomycetes</taxon>
        <taxon>Polyporales</taxon>
        <taxon>Polyporaceae</taxon>
        <taxon>Lentinus</taxon>
    </lineage>
</organism>
<proteinExistence type="predicted"/>
<dbReference type="EMBL" id="ML122277">
    <property type="protein sequence ID" value="RPD58139.1"/>
    <property type="molecule type" value="Genomic_DNA"/>
</dbReference>
<sequence>MAAPTTSTSRFRRLVLRLRRASDGESNPFIGMKKYTPYRQEGKDRTWGGYRVAQLQDLKAKLK</sequence>
<dbReference type="Proteomes" id="UP000313359">
    <property type="component" value="Unassembled WGS sequence"/>
</dbReference>
<name>A0A5C2S575_9APHY</name>
<keyword evidence="2" id="KW-1185">Reference proteome</keyword>